<dbReference type="Proteomes" id="UP000027222">
    <property type="component" value="Unassembled WGS sequence"/>
</dbReference>
<name>A0A067SAI8_GALM3</name>
<proteinExistence type="predicted"/>
<evidence type="ECO:0000313" key="2">
    <source>
        <dbReference type="Proteomes" id="UP000027222"/>
    </source>
</evidence>
<organism evidence="1 2">
    <name type="scientific">Galerina marginata (strain CBS 339.88)</name>
    <dbReference type="NCBI Taxonomy" id="685588"/>
    <lineage>
        <taxon>Eukaryota</taxon>
        <taxon>Fungi</taxon>
        <taxon>Dikarya</taxon>
        <taxon>Basidiomycota</taxon>
        <taxon>Agaricomycotina</taxon>
        <taxon>Agaricomycetes</taxon>
        <taxon>Agaricomycetidae</taxon>
        <taxon>Agaricales</taxon>
        <taxon>Agaricineae</taxon>
        <taxon>Strophariaceae</taxon>
        <taxon>Galerina</taxon>
    </lineage>
</organism>
<evidence type="ECO:0000313" key="1">
    <source>
        <dbReference type="EMBL" id="KDR67881.1"/>
    </source>
</evidence>
<keyword evidence="2" id="KW-1185">Reference proteome</keyword>
<dbReference type="EMBL" id="KL142412">
    <property type="protein sequence ID" value="KDR67881.1"/>
    <property type="molecule type" value="Genomic_DNA"/>
</dbReference>
<gene>
    <name evidence="1" type="ORF">GALMADRAFT_1067511</name>
</gene>
<dbReference type="HOGENOM" id="CLU_3050458_0_0_1"/>
<dbReference type="AlphaFoldDB" id="A0A067SAI8"/>
<reference evidence="2" key="1">
    <citation type="journal article" date="2014" name="Proc. Natl. Acad. Sci. U.S.A.">
        <title>Extensive sampling of basidiomycete genomes demonstrates inadequacy of the white-rot/brown-rot paradigm for wood decay fungi.</title>
        <authorList>
            <person name="Riley R."/>
            <person name="Salamov A.A."/>
            <person name="Brown D.W."/>
            <person name="Nagy L.G."/>
            <person name="Floudas D."/>
            <person name="Held B.W."/>
            <person name="Levasseur A."/>
            <person name="Lombard V."/>
            <person name="Morin E."/>
            <person name="Otillar R."/>
            <person name="Lindquist E.A."/>
            <person name="Sun H."/>
            <person name="LaButti K.M."/>
            <person name="Schmutz J."/>
            <person name="Jabbour D."/>
            <person name="Luo H."/>
            <person name="Baker S.E."/>
            <person name="Pisabarro A.G."/>
            <person name="Walton J.D."/>
            <person name="Blanchette R.A."/>
            <person name="Henrissat B."/>
            <person name="Martin F."/>
            <person name="Cullen D."/>
            <person name="Hibbett D.S."/>
            <person name="Grigoriev I.V."/>
        </authorList>
    </citation>
    <scope>NUCLEOTIDE SEQUENCE [LARGE SCALE GENOMIC DNA]</scope>
    <source>
        <strain evidence="2">CBS 339.88</strain>
    </source>
</reference>
<accession>A0A067SAI8</accession>
<protein>
    <submittedName>
        <fullName evidence="1">Uncharacterized protein</fullName>
    </submittedName>
</protein>
<sequence length="54" mass="5792">MQQAHRSQTQASRLVMWVLGLLPGRYVVSSLTVRLTSVTALGGKLCATCICSAK</sequence>